<dbReference type="RefSeq" id="WP_016094862.1">
    <property type="nucleotide sequence ID" value="NZ_KB976126.1"/>
</dbReference>
<dbReference type="EMBL" id="AHDZ01000070">
    <property type="protein sequence ID" value="EOO11366.1"/>
    <property type="molecule type" value="Genomic_DNA"/>
</dbReference>
<dbReference type="GO" id="GO:0000166">
    <property type="term" value="F:nucleotide binding"/>
    <property type="evidence" value="ECO:0007669"/>
    <property type="project" value="UniProtKB-KW"/>
</dbReference>
<dbReference type="InterPro" id="IPR006674">
    <property type="entry name" value="HD_domain"/>
</dbReference>
<dbReference type="Pfam" id="PF01966">
    <property type="entry name" value="HD"/>
    <property type="match status" value="1"/>
</dbReference>
<dbReference type="Proteomes" id="UP000014003">
    <property type="component" value="Unassembled WGS sequence"/>
</dbReference>
<evidence type="ECO:0000256" key="1">
    <source>
        <dbReference type="ARBA" id="ARBA00022741"/>
    </source>
</evidence>
<comment type="caution">
    <text evidence="3">The sequence shown here is derived from an EMBL/GenBank/DDBJ whole genome shotgun (WGS) entry which is preliminary data.</text>
</comment>
<organism evidence="3 4">
    <name type="scientific">Bacillus cereus HuA3-9</name>
    <dbReference type="NCBI Taxonomy" id="1053205"/>
    <lineage>
        <taxon>Bacteria</taxon>
        <taxon>Bacillati</taxon>
        <taxon>Bacillota</taxon>
        <taxon>Bacilli</taxon>
        <taxon>Bacillales</taxon>
        <taxon>Bacillaceae</taxon>
        <taxon>Bacillus</taxon>
        <taxon>Bacillus cereus group</taxon>
    </lineage>
</organism>
<feature type="domain" description="HD" evidence="2">
    <location>
        <begin position="202"/>
        <end position="332"/>
    </location>
</feature>
<dbReference type="InterPro" id="IPR050124">
    <property type="entry name" value="tRNA_CCA-adding_enzyme"/>
</dbReference>
<evidence type="ECO:0000259" key="2">
    <source>
        <dbReference type="Pfam" id="PF01966"/>
    </source>
</evidence>
<dbReference type="Gene3D" id="1.10.3090.10">
    <property type="entry name" value="cca-adding enzyme, domain 2"/>
    <property type="match status" value="1"/>
</dbReference>
<dbReference type="CDD" id="cd00077">
    <property type="entry name" value="HDc"/>
    <property type="match status" value="1"/>
</dbReference>
<evidence type="ECO:0000313" key="3">
    <source>
        <dbReference type="EMBL" id="EOO11366.1"/>
    </source>
</evidence>
<dbReference type="AlphaFoldDB" id="R8CIC7"/>
<keyword evidence="1" id="KW-0547">Nucleotide-binding</keyword>
<evidence type="ECO:0000313" key="4">
    <source>
        <dbReference type="Proteomes" id="UP000014003"/>
    </source>
</evidence>
<dbReference type="SUPFAM" id="SSF52540">
    <property type="entry name" value="P-loop containing nucleoside triphosphate hydrolases"/>
    <property type="match status" value="1"/>
</dbReference>
<protein>
    <recommendedName>
        <fullName evidence="2">HD domain-containing protein</fullName>
    </recommendedName>
</protein>
<dbReference type="Gene3D" id="3.40.50.300">
    <property type="entry name" value="P-loop containing nucleotide triphosphate hydrolases"/>
    <property type="match status" value="1"/>
</dbReference>
<dbReference type="HOGENOM" id="CLU_067045_0_0_9"/>
<sequence length="334" mass="38337">MLKFMMMVGIPASGKTSFAELLAERDNAVLLSSDVIGKELNGEDHERNSQDVFALMFERTVEALMQGKSVVYDATNINRNRRIGLLQRLNKTFKATGAMKFVYYINTAVEVALLDNGLRGKPVPPFVIERSYKSLNVPIKEEGWDDVYIIQRQEGVFDIEDRRNIMKIVQSGGTHEEIMTGLMGYFPEFLAMYNMPQDSKYHSFSVSRHVYHVYKYVFDNFDNGSEYDRLVMLWTALLHDIGKPYCKNFESRDGEETRYANFISHENVGAQMASSILAKAVHNDDFILQVTKLIQFHMVLLNAGEKGQKRLRRLVGDETYEMLEILRDADTLAH</sequence>
<dbReference type="Pfam" id="PF13671">
    <property type="entry name" value="AAA_33"/>
    <property type="match status" value="1"/>
</dbReference>
<dbReference type="NCBIfam" id="TIGR00277">
    <property type="entry name" value="HDIG"/>
    <property type="match status" value="1"/>
</dbReference>
<dbReference type="PATRIC" id="fig|1053205.3.peg.5688"/>
<dbReference type="InterPro" id="IPR003607">
    <property type="entry name" value="HD/PDEase_dom"/>
</dbReference>
<name>R8CIC7_BACCE</name>
<gene>
    <name evidence="3" type="ORF">IGA_05629</name>
</gene>
<dbReference type="PANTHER" id="PTHR47545">
    <property type="entry name" value="MULTIFUNCTIONAL CCA PROTEIN"/>
    <property type="match status" value="1"/>
</dbReference>
<proteinExistence type="predicted"/>
<dbReference type="InterPro" id="IPR006675">
    <property type="entry name" value="HDIG_dom"/>
</dbReference>
<accession>R8CIC7</accession>
<dbReference type="InterPro" id="IPR027417">
    <property type="entry name" value="P-loop_NTPase"/>
</dbReference>
<dbReference type="SUPFAM" id="SSF109604">
    <property type="entry name" value="HD-domain/PDEase-like"/>
    <property type="match status" value="1"/>
</dbReference>
<reference evidence="3 4" key="1">
    <citation type="submission" date="2012-12" db="EMBL/GenBank/DDBJ databases">
        <title>The Genome Sequence of Bacillus cereus HuA3-9.</title>
        <authorList>
            <consortium name="The Broad Institute Genome Sequencing Platform"/>
            <consortium name="The Broad Institute Genome Sequencing Center for Infectious Disease"/>
            <person name="Feldgarden M."/>
            <person name="Van der Auwera G.A."/>
            <person name="Mahillon J."/>
            <person name="Duprez V."/>
            <person name="Timmery S."/>
            <person name="Mattelet C."/>
            <person name="Dierick K."/>
            <person name="Sun M."/>
            <person name="Yu Z."/>
            <person name="Zhu L."/>
            <person name="Hu X."/>
            <person name="Shank E.B."/>
            <person name="Swiecicka I."/>
            <person name="Hansen B.M."/>
            <person name="Andrup L."/>
            <person name="Walker B."/>
            <person name="Young S.K."/>
            <person name="Zeng Q."/>
            <person name="Gargeya S."/>
            <person name="Fitzgerald M."/>
            <person name="Haas B."/>
            <person name="Abouelleil A."/>
            <person name="Alvarado L."/>
            <person name="Arachchi H.M."/>
            <person name="Berlin A.M."/>
            <person name="Chapman S.B."/>
            <person name="Dewar J."/>
            <person name="Goldberg J."/>
            <person name="Griggs A."/>
            <person name="Gujja S."/>
            <person name="Hansen M."/>
            <person name="Howarth C."/>
            <person name="Imamovic A."/>
            <person name="Larimer J."/>
            <person name="McCowan C."/>
            <person name="Murphy C."/>
            <person name="Neiman D."/>
            <person name="Pearson M."/>
            <person name="Priest M."/>
            <person name="Roberts A."/>
            <person name="Saif S."/>
            <person name="Shea T."/>
            <person name="Sisk P."/>
            <person name="Sykes S."/>
            <person name="Wortman J."/>
            <person name="Nusbaum C."/>
            <person name="Birren B."/>
        </authorList>
    </citation>
    <scope>NUCLEOTIDE SEQUENCE [LARGE SCALE GENOMIC DNA]</scope>
    <source>
        <strain evidence="3 4">HuA3-9</strain>
    </source>
</reference>